<dbReference type="PROSITE" id="PS00136">
    <property type="entry name" value="SUBTILASE_ASP"/>
    <property type="match status" value="1"/>
</dbReference>
<gene>
    <name evidence="3" type="ORF">K8089_02890</name>
</gene>
<dbReference type="GO" id="GO:0006508">
    <property type="term" value="P:proteolysis"/>
    <property type="evidence" value="ECO:0007669"/>
    <property type="project" value="InterPro"/>
</dbReference>
<accession>A0A9X1QUC2</accession>
<name>A0A9X1QUC2_9FLAO</name>
<evidence type="ECO:0000313" key="4">
    <source>
        <dbReference type="Proteomes" id="UP001139461"/>
    </source>
</evidence>
<dbReference type="EMBL" id="JAIRBA010000004">
    <property type="protein sequence ID" value="MCG2417954.1"/>
    <property type="molecule type" value="Genomic_DNA"/>
</dbReference>
<sequence>MSQLNHIFLNGHTSSFPYSTHGGGGFNLKPRLNRQQHGSKIQQEFNDAVNEFSEGDIDYEFVYIEFESAIDFELTFDRFEDAEDNIRLASCKGIFITNEDGKEQVVYKIAVYLNKRAVSNFLIKIEQYLNEDTAGGKPRNQNLISNIESIKAATLESFWQEPEIEFPASGQEVWWEIWYSNVGREEVVSSINNLKDGGLTINERILEFPENIVGLVKGTSDQLASILLYQDNLAELRKPIETSDFFTNLDKTWEGDFIEDLKDRINNEIAQSNVVVCLLDTGINITNPLLKDLILARNLDSINPEWTTADSYRHGHGTPMAGIILYGDLNEPLSNTGIINITNNVESIKIIDASTANDPELYGNITLEAIASAEIINPLSKRIVCLAVTAPNNEYLGRPSSWSAAIDQKLFGTINKRNDNTLILISGGNLPLNDRLNYPISNEDFSVEDPAQSFNAITVGSFTDKDRLDVQEFPGAALLAQRGQMAPCNSTSLKWNKRWPRKPDVVFEGGNDGIFNSGILDHDSLKLLSTGVGGVGRSWLTTFSDTSASVALASKFASELYQMYPNYKPETIRALIIHSAEWSSTLLNNSNISDLSSDEKWNLISKIGYGIPNLNKAKYSAENSLTLIAERSLRPYKYEQSRAKTNEFHLFDLPWPSDILTDLAETNVTLKITLSYFIEPNPGNRRYASDQSYRSHGLRFKMIDRNEGLERFKARVSKSIKEEQDDYVQEGSENWLLGSQVRDKGSIHKDLWEGSAADLALRNKIAIYPVGGWWKNRKKLMRYNSDVDYSLIVSIETESTEIDIYNNVLAQIPVPVSIPISIE</sequence>
<dbReference type="RefSeq" id="WP_237601770.1">
    <property type="nucleotide sequence ID" value="NZ_JAIRBA010000004.1"/>
</dbReference>
<evidence type="ECO:0000259" key="2">
    <source>
        <dbReference type="Pfam" id="PF00082"/>
    </source>
</evidence>
<dbReference type="SUPFAM" id="SSF52743">
    <property type="entry name" value="Subtilisin-like"/>
    <property type="match status" value="1"/>
</dbReference>
<dbReference type="Gene3D" id="3.40.50.200">
    <property type="entry name" value="Peptidase S8/S53 domain"/>
    <property type="match status" value="1"/>
</dbReference>
<dbReference type="InterPro" id="IPR000209">
    <property type="entry name" value="Peptidase_S8/S53_dom"/>
</dbReference>
<dbReference type="GO" id="GO:0004252">
    <property type="term" value="F:serine-type endopeptidase activity"/>
    <property type="evidence" value="ECO:0007669"/>
    <property type="project" value="InterPro"/>
</dbReference>
<reference evidence="3" key="1">
    <citation type="submission" date="2021-09" db="EMBL/GenBank/DDBJ databases">
        <title>Genome of Aequorivita sp. strain F47161.</title>
        <authorList>
            <person name="Wang Y."/>
        </authorList>
    </citation>
    <scope>NUCLEOTIDE SEQUENCE</scope>
    <source>
        <strain evidence="3">F47161</strain>
    </source>
</reference>
<dbReference type="Proteomes" id="UP001139461">
    <property type="component" value="Unassembled WGS sequence"/>
</dbReference>
<dbReference type="InterPro" id="IPR036852">
    <property type="entry name" value="Peptidase_S8/S53_dom_sf"/>
</dbReference>
<evidence type="ECO:0000256" key="1">
    <source>
        <dbReference type="ARBA" id="ARBA00022801"/>
    </source>
</evidence>
<proteinExistence type="predicted"/>
<keyword evidence="4" id="KW-1185">Reference proteome</keyword>
<dbReference type="InterPro" id="IPR023827">
    <property type="entry name" value="Peptidase_S8_Asp-AS"/>
</dbReference>
<comment type="caution">
    <text evidence="3">The sequence shown here is derived from an EMBL/GenBank/DDBJ whole genome shotgun (WGS) entry which is preliminary data.</text>
</comment>
<dbReference type="AlphaFoldDB" id="A0A9X1QUC2"/>
<dbReference type="CDD" id="cd04847">
    <property type="entry name" value="Peptidases_S8_Subtilisin_like_2"/>
    <property type="match status" value="1"/>
</dbReference>
<dbReference type="Pfam" id="PF00082">
    <property type="entry name" value="Peptidase_S8"/>
    <property type="match status" value="1"/>
</dbReference>
<feature type="domain" description="Peptidase S8/S53" evidence="2">
    <location>
        <begin position="272"/>
        <end position="588"/>
    </location>
</feature>
<dbReference type="InterPro" id="IPR034074">
    <property type="entry name" value="Y4bN_pept_dom"/>
</dbReference>
<organism evidence="3 4">
    <name type="scientific">Aequorivita vitellina</name>
    <dbReference type="NCBI Taxonomy" id="2874475"/>
    <lineage>
        <taxon>Bacteria</taxon>
        <taxon>Pseudomonadati</taxon>
        <taxon>Bacteroidota</taxon>
        <taxon>Flavobacteriia</taxon>
        <taxon>Flavobacteriales</taxon>
        <taxon>Flavobacteriaceae</taxon>
        <taxon>Aequorivita</taxon>
    </lineage>
</organism>
<protein>
    <submittedName>
        <fullName evidence="3">S8 family peptidase</fullName>
    </submittedName>
</protein>
<keyword evidence="1" id="KW-0378">Hydrolase</keyword>
<evidence type="ECO:0000313" key="3">
    <source>
        <dbReference type="EMBL" id="MCG2417954.1"/>
    </source>
</evidence>